<name>A0AAP3M3G4_9LACO</name>
<dbReference type="RefSeq" id="WP_269255547.1">
    <property type="nucleotide sequence ID" value="NZ_JAKHKO010000001.1"/>
</dbReference>
<protein>
    <submittedName>
        <fullName evidence="1">Uncharacterized protein</fullName>
    </submittedName>
</protein>
<evidence type="ECO:0000313" key="1">
    <source>
        <dbReference type="EMBL" id="MCZ3844132.1"/>
    </source>
</evidence>
<reference evidence="1" key="1">
    <citation type="submission" date="2022-01" db="EMBL/GenBank/DDBJ databases">
        <title>VMRC isolate genome collection.</title>
        <authorList>
            <person name="France M."/>
            <person name="Rutt L."/>
            <person name="Humphrys M."/>
            <person name="Ravel J."/>
        </authorList>
    </citation>
    <scope>NUCLEOTIDE SEQUENCE</scope>
    <source>
        <strain evidence="1">C0127B5</strain>
    </source>
</reference>
<evidence type="ECO:0000313" key="2">
    <source>
        <dbReference type="Proteomes" id="UP001213015"/>
    </source>
</evidence>
<dbReference type="EMBL" id="JAKHLF010000001">
    <property type="protein sequence ID" value="MCZ3844132.1"/>
    <property type="molecule type" value="Genomic_DNA"/>
</dbReference>
<dbReference type="Proteomes" id="UP001213015">
    <property type="component" value="Unassembled WGS sequence"/>
</dbReference>
<sequence>MSDSEVIKQLLFTPNRKPLPAKDLIVKNITFKSLTNPDVEVYVENNNGECKVFLNGSEFDRFELY</sequence>
<comment type="caution">
    <text evidence="1">The sequence shown here is derived from an EMBL/GenBank/DDBJ whole genome shotgun (WGS) entry which is preliminary data.</text>
</comment>
<gene>
    <name evidence="1" type="ORF">L2422_01155</name>
</gene>
<organism evidence="1 2">
    <name type="scientific">Lactobacillus mulieris</name>
    <dbReference type="NCBI Taxonomy" id="2508708"/>
    <lineage>
        <taxon>Bacteria</taxon>
        <taxon>Bacillati</taxon>
        <taxon>Bacillota</taxon>
        <taxon>Bacilli</taxon>
        <taxon>Lactobacillales</taxon>
        <taxon>Lactobacillaceae</taxon>
        <taxon>Lactobacillus</taxon>
    </lineage>
</organism>
<accession>A0AAP3M3G4</accession>
<proteinExistence type="predicted"/>
<dbReference type="AlphaFoldDB" id="A0AAP3M3G4"/>